<dbReference type="EMBL" id="GGEC01058679">
    <property type="protein sequence ID" value="MBX39163.1"/>
    <property type="molecule type" value="Transcribed_RNA"/>
</dbReference>
<organism evidence="2">
    <name type="scientific">Rhizophora mucronata</name>
    <name type="common">Asiatic mangrove</name>
    <dbReference type="NCBI Taxonomy" id="61149"/>
    <lineage>
        <taxon>Eukaryota</taxon>
        <taxon>Viridiplantae</taxon>
        <taxon>Streptophyta</taxon>
        <taxon>Embryophyta</taxon>
        <taxon>Tracheophyta</taxon>
        <taxon>Spermatophyta</taxon>
        <taxon>Magnoliopsida</taxon>
        <taxon>eudicotyledons</taxon>
        <taxon>Gunneridae</taxon>
        <taxon>Pentapetalae</taxon>
        <taxon>rosids</taxon>
        <taxon>fabids</taxon>
        <taxon>Malpighiales</taxon>
        <taxon>Rhizophoraceae</taxon>
        <taxon>Rhizophora</taxon>
    </lineage>
</organism>
<keyword evidence="1" id="KW-1133">Transmembrane helix</keyword>
<keyword evidence="1" id="KW-0812">Transmembrane</keyword>
<feature type="transmembrane region" description="Helical" evidence="1">
    <location>
        <begin position="6"/>
        <end position="27"/>
    </location>
</feature>
<protein>
    <submittedName>
        <fullName evidence="2">Uncharacterized protein</fullName>
    </submittedName>
</protein>
<evidence type="ECO:0000313" key="2">
    <source>
        <dbReference type="EMBL" id="MBX39163.1"/>
    </source>
</evidence>
<evidence type="ECO:0000256" key="1">
    <source>
        <dbReference type="SAM" id="Phobius"/>
    </source>
</evidence>
<dbReference type="AlphaFoldDB" id="A0A2P2N9K9"/>
<name>A0A2P2N9K9_RHIMU</name>
<reference evidence="2" key="1">
    <citation type="submission" date="2018-02" db="EMBL/GenBank/DDBJ databases">
        <title>Rhizophora mucronata_Transcriptome.</title>
        <authorList>
            <person name="Meera S.P."/>
            <person name="Sreeshan A."/>
            <person name="Augustine A."/>
        </authorList>
    </citation>
    <scope>NUCLEOTIDE SEQUENCE</scope>
    <source>
        <tissue evidence="2">Leaf</tissue>
    </source>
</reference>
<sequence length="30" mass="3565">MLISQVSLFLYWHNNPLFFLMASFLLFTNG</sequence>
<accession>A0A2P2N9K9</accession>
<proteinExistence type="predicted"/>
<keyword evidence="1" id="KW-0472">Membrane</keyword>